<comment type="caution">
    <text evidence="1">The sequence shown here is derived from an EMBL/GenBank/DDBJ whole genome shotgun (WGS) entry which is preliminary data.</text>
</comment>
<gene>
    <name evidence="1" type="ORF">QTA56_15250</name>
</gene>
<keyword evidence="2" id="KW-1185">Reference proteome</keyword>
<evidence type="ECO:0000313" key="1">
    <source>
        <dbReference type="EMBL" id="MDN0015577.1"/>
    </source>
</evidence>
<protein>
    <submittedName>
        <fullName evidence="1">Uncharacterized protein</fullName>
    </submittedName>
</protein>
<proteinExistence type="predicted"/>
<evidence type="ECO:0000313" key="2">
    <source>
        <dbReference type="Proteomes" id="UP001168524"/>
    </source>
</evidence>
<organism evidence="1 2">
    <name type="scientific">Acinetobacter thutiue</name>
    <dbReference type="NCBI Taxonomy" id="2998078"/>
    <lineage>
        <taxon>Bacteria</taxon>
        <taxon>Pseudomonadati</taxon>
        <taxon>Pseudomonadota</taxon>
        <taxon>Gammaproteobacteria</taxon>
        <taxon>Moraxellales</taxon>
        <taxon>Moraxellaceae</taxon>
        <taxon>Acinetobacter</taxon>
    </lineage>
</organism>
<dbReference type="EMBL" id="JAUDZE010000009">
    <property type="protein sequence ID" value="MDN0015577.1"/>
    <property type="molecule type" value="Genomic_DNA"/>
</dbReference>
<dbReference type="RefSeq" id="WP_267981845.1">
    <property type="nucleotide sequence ID" value="NZ_JAPQKF010000009.1"/>
</dbReference>
<name>A0ABT7WSA8_9GAMM</name>
<dbReference type="Proteomes" id="UP001168524">
    <property type="component" value="Unassembled WGS sequence"/>
</dbReference>
<sequence length="232" mass="27124">MDSDNLRNIIQNSFNQAVQYCDASELQKLDCEERLRNANRSRVWIETLAKSLLKASQKLETSAEKYQAFYRKNRKNDHQVDNNAQMFGLTEFLFDVVIAEMTEFDTASKKRNIKSKYAKLQAIRKAVWIVECEFQRKDSRALLLDMNKLVLGRAEHKLFIMSQDESETQDWAIETFNALSKDDDAKIFLARIPHPCDWGKQHNKVEVFEIPYIKEKKTNKVDQGTEILPQVI</sequence>
<reference evidence="1" key="1">
    <citation type="submission" date="2023-06" db="EMBL/GenBank/DDBJ databases">
        <title>Two novel species of Acinetobacter isolated from motorbike repairing workshop in Vietnam.</title>
        <authorList>
            <person name="Le N.T.T."/>
        </authorList>
    </citation>
    <scope>NUCLEOTIDE SEQUENCE</scope>
    <source>
        <strain evidence="1">VNH17</strain>
    </source>
</reference>
<accession>A0ABT7WSA8</accession>